<dbReference type="Pfam" id="PF02826">
    <property type="entry name" value="2-Hacid_dh_C"/>
    <property type="match status" value="1"/>
</dbReference>
<sequence>MGKHKVYIAQKIPKKVEDYIANFCDYEKWEGEGPIPRSELLKKIHDKEGLLLAGISIDEELLNHAPKLKVVSNASVGYNNFDLKAMKARNIIGTNTPGVLDDSVADLIFALMLSTARRITELDRYMKDGKWKLEDNENLFGLDIHHATVGIIGMGRIGEAVAKRAKFGFDMEILYYNRNRKYEIEESLGVKYCDFEELLKQSDFIVLMTPLNNNTYHLIGSKEFDLMKREAIFINASRGQTVNEKALIEALENKKIFGAGLDVYDKEPIEPDNPLLKMSNVVTVPHIGSATEKTRSEMAMLAATNLVKALSGEKAPNVVPELDE</sequence>
<dbReference type="PANTHER" id="PTHR10996:SF283">
    <property type="entry name" value="GLYOXYLATE_HYDROXYPYRUVATE REDUCTASE B"/>
    <property type="match status" value="1"/>
</dbReference>
<dbReference type="InterPro" id="IPR006139">
    <property type="entry name" value="D-isomer_2_OHA_DH_cat_dom"/>
</dbReference>
<protein>
    <submittedName>
        <fullName evidence="6">D-glycerate dehydrogenase</fullName>
    </submittedName>
</protein>
<feature type="domain" description="D-isomer specific 2-hydroxyacid dehydrogenase NAD-binding" evidence="5">
    <location>
        <begin position="109"/>
        <end position="288"/>
    </location>
</feature>
<dbReference type="InterPro" id="IPR029752">
    <property type="entry name" value="D-isomer_DH_CS1"/>
</dbReference>
<evidence type="ECO:0000313" key="7">
    <source>
        <dbReference type="Proteomes" id="UP000779508"/>
    </source>
</evidence>
<dbReference type="PROSITE" id="PS00065">
    <property type="entry name" value="D_2_HYDROXYACID_DH_1"/>
    <property type="match status" value="1"/>
</dbReference>
<evidence type="ECO:0000259" key="5">
    <source>
        <dbReference type="Pfam" id="PF02826"/>
    </source>
</evidence>
<dbReference type="RefSeq" id="WP_216417925.1">
    <property type="nucleotide sequence ID" value="NZ_JAHLQK010000005.1"/>
</dbReference>
<dbReference type="InterPro" id="IPR006140">
    <property type="entry name" value="D-isomer_DH_NAD-bd"/>
</dbReference>
<dbReference type="InterPro" id="IPR050223">
    <property type="entry name" value="D-isomer_2-hydroxyacid_DH"/>
</dbReference>
<dbReference type="PANTHER" id="PTHR10996">
    <property type="entry name" value="2-HYDROXYACID DEHYDROGENASE-RELATED"/>
    <property type="match status" value="1"/>
</dbReference>
<accession>A0ABS6G4H4</accession>
<dbReference type="EMBL" id="JAHLQK010000005">
    <property type="protein sequence ID" value="MBU5677279.1"/>
    <property type="molecule type" value="Genomic_DNA"/>
</dbReference>
<evidence type="ECO:0000256" key="2">
    <source>
        <dbReference type="ARBA" id="ARBA00023002"/>
    </source>
</evidence>
<evidence type="ECO:0000256" key="1">
    <source>
        <dbReference type="ARBA" id="ARBA00005854"/>
    </source>
</evidence>
<dbReference type="Pfam" id="PF00389">
    <property type="entry name" value="2-Hacid_dh"/>
    <property type="match status" value="1"/>
</dbReference>
<feature type="domain" description="D-isomer specific 2-hydroxyacid dehydrogenase catalytic" evidence="4">
    <location>
        <begin position="8"/>
        <end position="319"/>
    </location>
</feature>
<dbReference type="Proteomes" id="UP000779508">
    <property type="component" value="Unassembled WGS sequence"/>
</dbReference>
<gene>
    <name evidence="6" type="ORF">KQI88_12730</name>
</gene>
<evidence type="ECO:0000313" key="6">
    <source>
        <dbReference type="EMBL" id="MBU5677279.1"/>
    </source>
</evidence>
<evidence type="ECO:0000259" key="4">
    <source>
        <dbReference type="Pfam" id="PF00389"/>
    </source>
</evidence>
<proteinExistence type="inferred from homology"/>
<reference evidence="6 7" key="1">
    <citation type="submission" date="2021-06" db="EMBL/GenBank/DDBJ databases">
        <authorList>
            <person name="Sun Q."/>
            <person name="Li D."/>
        </authorList>
    </citation>
    <scope>NUCLEOTIDE SEQUENCE [LARGE SCALE GENOMIC DNA]</scope>
    <source>
        <strain evidence="6 7">MSJ-5</strain>
    </source>
</reference>
<organism evidence="6 7">
    <name type="scientific">Alkaliphilus flagellatus</name>
    <dbReference type="NCBI Taxonomy" id="2841507"/>
    <lineage>
        <taxon>Bacteria</taxon>
        <taxon>Bacillati</taxon>
        <taxon>Bacillota</taxon>
        <taxon>Clostridia</taxon>
        <taxon>Peptostreptococcales</taxon>
        <taxon>Natronincolaceae</taxon>
        <taxon>Alkaliphilus</taxon>
    </lineage>
</organism>
<evidence type="ECO:0000256" key="3">
    <source>
        <dbReference type="RuleBase" id="RU003719"/>
    </source>
</evidence>
<name>A0ABS6G4H4_9FIRM</name>
<keyword evidence="7" id="KW-1185">Reference proteome</keyword>
<dbReference type="CDD" id="cd05301">
    <property type="entry name" value="GDH"/>
    <property type="match status" value="1"/>
</dbReference>
<comment type="caution">
    <text evidence="6">The sequence shown here is derived from an EMBL/GenBank/DDBJ whole genome shotgun (WGS) entry which is preliminary data.</text>
</comment>
<comment type="similarity">
    <text evidence="1 3">Belongs to the D-isomer specific 2-hydroxyacid dehydrogenase family.</text>
</comment>
<keyword evidence="2 3" id="KW-0560">Oxidoreductase</keyword>